<keyword evidence="9" id="KW-1185">Reference proteome</keyword>
<protein>
    <submittedName>
        <fullName evidence="8">Glycosyltransferase sugar-binding region containing DXD motif family</fullName>
    </submittedName>
</protein>
<organism evidence="8 9">
    <name type="scientific">Chlamydia pecorum (strain ATCC VR-628 / DSM 29919 / E58)</name>
    <name type="common">Chlamydophila pecorum</name>
    <dbReference type="NCBI Taxonomy" id="331635"/>
    <lineage>
        <taxon>Bacteria</taxon>
        <taxon>Pseudomonadati</taxon>
        <taxon>Chlamydiota</taxon>
        <taxon>Chlamydiia</taxon>
        <taxon>Chlamydiales</taxon>
        <taxon>Chlamydiaceae</taxon>
        <taxon>Chlamydia/Chlamydophila group</taxon>
        <taxon>Chlamydia</taxon>
    </lineage>
</organism>
<dbReference type="Pfam" id="PF12919">
    <property type="entry name" value="TcdA_TcdB"/>
    <property type="match status" value="1"/>
</dbReference>
<keyword evidence="1" id="KW-0645">Protease</keyword>
<feature type="compositionally biased region" description="Basic and acidic residues" evidence="5">
    <location>
        <begin position="1120"/>
        <end position="1137"/>
    </location>
</feature>
<proteinExistence type="predicted"/>
<dbReference type="KEGG" id="cpm:G5S_0942"/>
<gene>
    <name evidence="8" type="ordered locus">G5S_0942</name>
</gene>
<dbReference type="NCBIfam" id="TIGR01586">
    <property type="entry name" value="yopT_cys_prot"/>
    <property type="match status" value="1"/>
</dbReference>
<dbReference type="Pfam" id="PF11996">
    <property type="entry name" value="DUF3491"/>
    <property type="match status" value="1"/>
</dbReference>
<feature type="region of interest" description="Disordered" evidence="5">
    <location>
        <begin position="688"/>
        <end position="734"/>
    </location>
</feature>
<evidence type="ECO:0000256" key="5">
    <source>
        <dbReference type="SAM" id="MobiDB-lite"/>
    </source>
</evidence>
<feature type="region of interest" description="Disordered" evidence="5">
    <location>
        <begin position="188"/>
        <end position="224"/>
    </location>
</feature>
<dbReference type="CDD" id="cd20495">
    <property type="entry name" value="C58_PaToxP-like"/>
    <property type="match status" value="1"/>
</dbReference>
<keyword evidence="2" id="KW-0378">Hydrolase</keyword>
<feature type="region of interest" description="Disordered" evidence="5">
    <location>
        <begin position="1"/>
        <end position="33"/>
    </location>
</feature>
<evidence type="ECO:0000256" key="4">
    <source>
        <dbReference type="SAM" id="Coils"/>
    </source>
</evidence>
<evidence type="ECO:0000313" key="8">
    <source>
        <dbReference type="EMBL" id="AEB41873.1"/>
    </source>
</evidence>
<dbReference type="Proteomes" id="UP000008305">
    <property type="component" value="Chromosome"/>
</dbReference>
<feature type="region of interest" description="Disordered" evidence="5">
    <location>
        <begin position="119"/>
        <end position="169"/>
    </location>
</feature>
<feature type="domain" description="GT44" evidence="7">
    <location>
        <begin position="348"/>
        <end position="856"/>
    </location>
</feature>
<feature type="region of interest" description="Disordered" evidence="5">
    <location>
        <begin position="1120"/>
        <end position="1149"/>
    </location>
</feature>
<evidence type="ECO:0000256" key="3">
    <source>
        <dbReference type="ARBA" id="ARBA00022807"/>
    </source>
</evidence>
<dbReference type="GO" id="GO:0004197">
    <property type="term" value="F:cysteine-type endopeptidase activity"/>
    <property type="evidence" value="ECO:0007669"/>
    <property type="project" value="InterPro"/>
</dbReference>
<feature type="domain" description="TcdA/TcdB toxin N-terminal helical" evidence="6">
    <location>
        <begin position="222"/>
        <end position="283"/>
    </location>
</feature>
<dbReference type="InterPro" id="IPR021882">
    <property type="entry name" value="DUF3491"/>
</dbReference>
<evidence type="ECO:0000259" key="7">
    <source>
        <dbReference type="Pfam" id="PF12919"/>
    </source>
</evidence>
<feature type="compositionally biased region" description="Low complexity" evidence="5">
    <location>
        <begin position="204"/>
        <end position="214"/>
    </location>
</feature>
<dbReference type="InterPro" id="IPR024770">
    <property type="entry name" value="TcdA/TcdB_cat"/>
</dbReference>
<feature type="compositionally biased region" description="Basic and acidic residues" evidence="5">
    <location>
        <begin position="301"/>
        <end position="325"/>
    </location>
</feature>
<dbReference type="RefSeq" id="WP_013712951.1">
    <property type="nucleotide sequence ID" value="NC_015408.1"/>
</dbReference>
<evidence type="ECO:0000313" key="9">
    <source>
        <dbReference type="Proteomes" id="UP000008305"/>
    </source>
</evidence>
<dbReference type="InterPro" id="IPR006473">
    <property type="entry name" value="Peptidase_C58_Yopt"/>
</dbReference>
<dbReference type="SUPFAM" id="SSF53448">
    <property type="entry name" value="Nucleotide-diphospho-sugar transferases"/>
    <property type="match status" value="1"/>
</dbReference>
<reference evidence="8 9" key="1">
    <citation type="journal article" date="2011" name="J. Bacteriol.">
        <title>Genome sequence of the obligate intracellular animal pathogen Chlamydia pecorum E58.</title>
        <authorList>
            <person name="Mojica S."/>
            <person name="Huot Creasy H."/>
            <person name="Daugherty S."/>
            <person name="Read T.D."/>
            <person name="Kim T."/>
            <person name="Kaltenboeck B."/>
            <person name="Bavoil P."/>
            <person name="Myers G.S."/>
        </authorList>
    </citation>
    <scope>NUCLEOTIDE SEQUENCE [LARGE SCALE GENOMIC DNA]</scope>
    <source>
        <strain evidence="8 9">E58</strain>
    </source>
</reference>
<dbReference type="Pfam" id="PF12918">
    <property type="entry name" value="TcdB_N"/>
    <property type="match status" value="1"/>
</dbReference>
<feature type="compositionally biased region" description="Basic and acidic residues" evidence="5">
    <location>
        <begin position="688"/>
        <end position="731"/>
    </location>
</feature>
<dbReference type="GO" id="GO:0006508">
    <property type="term" value="P:proteolysis"/>
    <property type="evidence" value="ECO:0007669"/>
    <property type="project" value="UniProtKB-KW"/>
</dbReference>
<keyword evidence="3" id="KW-0788">Thiol protease</keyword>
<dbReference type="NCBIfam" id="NF033479">
    <property type="entry name" value="Efa1_rel_toxin"/>
    <property type="match status" value="1"/>
</dbReference>
<feature type="coiled-coil region" evidence="4">
    <location>
        <begin position="421"/>
        <end position="468"/>
    </location>
</feature>
<sequence length="3438" mass="389082">MPVSNPITPAQGIASSNSSSSHPLSPKRLRTKESFERSVSVYDNITLPKNASIEDVLRIGQQLQDQFHNLTGGGGGSENISFSVSPSHHSGNWKTSFLYNLAQVIAQIFPSTMQPIRVRPVTIPPSQGNTSSSETPLSPKENLKTEEHLLPTNTSHPSPRKRKTTFLLNPVNVRKYTHPFLQTEPLSKVSAPSSVLSRRKRAVPEQPQQSQQEQATGSKPSKYDLTEKNIEEKLKLTPEQKALITGDLEKLKKAINKYNALKEKNSKVGQEVLIRQSVLLDSIQKKLYPKEKAQKTQAAAKPKEDKAKAEPAKAPEAPKPEEKSKTSIEEVLLEVKTEFKSHRVQIEKILHGIWIAGAPPEGTENYIKIFLQTYKDFDFFFWVDKKTYAAAKFSGIMKKIAFAAAVEDLRASTDQSVQAFIKDYDELKKKYDEKYTQANTEEEKGKYLDDLKKLLEKHNKISEEIRSRFDILFLKNMIIMQDNFFNYCQLKGIGNINDEVRVEYLEKEIKLPAEEITQYKELIKTNEEKVKKIIKAVNDDLGEERVKLKDISELKSMQEAQNVYNYELEALLRWNYAAATDQVRMYMLKELGGIYTDLDMMPSYSQDILEIIQKHSSSKEKTKEKPPTPEDNRLFEDMFCRRAISDAVLKLATGKETEVSLEKIEKDIDLTRLRESDKPKLQALFKDLEKFAKENPPDKPKTAKKGEEAKKSEEGEKAKGAEGGKSEDGATVKKKSFFQPMSEMTVRDTMPILRRYHHYDELGWFIRGLNGLMMAHKGSAAVDAVIRGQQEAYQELAALRQEVLSGAFFKSLEDLIHRKHQSLIGGRLVSNFLAKSLFFDFRQDSIMPEAVSTLGITGPDLIAEVLVEEYRKWGPIGKDFLSPRGNKLGDDAFLGSYTKIFPDPKDKSKFTLDWLSPKSVGSNDVTPADESTWCGSKKRCVAELLFSDNTKFNSYKPKAVTRTRIDIEKFTSLWSEESKKKLPPGLLERFNVFIEEQTLDILKLADIDQQIYAAMSAIQDKDPAAKASLFSLQLQLANLLRSVQFPIENRVHFFPQAQNLQKQTHADYIKSIELYLKTSSTTNIVLWHSDQQNWMLLFKQLLTIAERRVAIDGLLNPKEKEKKKDKEKDKEKEKKPESSSGSDSSDSEWSEAHKDFSKYKELLQKYEELKARDTFSLLTEAELSTFLETTTKIAEHRELFSVIDQIETSISSGYTYRTLEDKIIKWFSLPENDRRNHLLDLLKQLEKDVNKKESKPKQKEHKEWLESLYDQAKGKWIDEPKKNIQDLLKKFEGNPRVILRNADEFLSKNELFQKMILTGYPFADSLEIMRFMVADEGISGIFSKEPILPPPSHSLVGILKELYGESSIDLQDALPAVYEWILANEENTKEEAFRLLPEGLGEKLKDKLPHDLLVPPIDSSVSPLGVHYSVERGIESENVMASMGGGFFNSVTYSMARYMEALFELQQKILKKELKSESEIKSILEKKGAGPLYNTERAKLLLEYSKLGYYLSLKEINTAAAGLHNLGQASAHLITQPIPGAGRVILRDHDFGLPLATSMTDPVGLRSYDYSGIGGRKDVFSTPPDVPTLHKIIDRVKYNLIDWPEFSSKFSGIFGDLAFRLGAKTLELHPQTFLYRIEGRCMGLSYLFLNAQDKMSYSTLQHNLVTVSSLFQTKERDKLPLSQQDNKFLKRALDLIEWLQHRGNRELQIGGVLSSLEWDISSLTKLFEKPSTSSVLVTTPTHVVTLHFFNGIARVTDPNFGHVDFPTLEAALYFIEFMVQVTSEIKARYGISDDKTVSEQLKVYVADSPEARNFLQETTDAGLLTNHQMTTLERMIVRGEVTFSGIRTTWSTLFGMGLTLGGKRIDEKVKETDLDKALIDGDVLSDYLSRNSLDESSVALAKTLVTVLGFVEGTQVISPTMITETPNDVTSLFQTSREKVQHFKKIIQAFFLDLSQKIKNSGLKDTDNVSVKSVTLEENGDAIVSLEKTETSNKKPQKTLVTISLSLKEISEAFKTFGKSLNELASTGVMDIELGLSVLSLIQYARLVDAGKGDSAQAIFSALLDVKELAEMTLGTIIQALQKKFITPTGIDGFRTETVLAQQLQKVGTRVGGTVGKALSFASRVLELPVLETVAGVWGLVTSVEELIHAKTHSEHVAAKVQVSFDVITLGMTVSSVVAPLVMLAVGPIAAIGMGATSIARNVAYKEERHYAWLEYKRFLETAAKHVLFAYPHKHLLDLSGNQVLGDVFLDLRTNPPILKGKPSYNYDSLLGSVPEWTDKQVRNRLGYAFSITPEWALAKGHANSLWPREIPKIPKGIYETVYLGYGITYKVHTEIVYLSNQITWRDAVLDATSRYYKPPLTEEGKSSTIIGGDAPLNVIMLRLLDEVTPSRVNQTMKYKDYKVNIVGGKGGVTVQIGGAGIYNITGNPNVKNTISFRAIPEPLGVTFNLSNHNEQLVPLTRTNGTKIEPLKIKQKGFNIIAGSAGGYDILVGERDTHFYVSPGGGKIYSGIGKNWYHIPRLKGRLDIILATNSTEHMLLMETFSYNWLPVYENINLLPRNTIANSTTNNTVGIFISNIDNSTSFERWENKFTVKLADGITLQAQKHIYGNATETNSTINATYVTTLGINTVDQPTWQKSYPEEPSYVEAILDWLKEMGWWFVPEVTILQKEETTNFYSKYKTLVYHPNPFTELDLHPQPGYHTRIDGSVGDTYIFSESPKANISTVELTLAEDADAPQTVDLSLLVPTSIRGKMTNHTKNGTSIDLEISSPRYTLPLQVNWLEHHFPRGTRFDIFSNHNPRLGEWYEILNKNASIWHNLFMNSTLIPERLVGIHSLNNTVSLMISSLRRNNEHILGVENRGAVNLKVVGQMYAGKIKGAMENRHWHTFSQLLSKFDITIPAHSIKHLAFKGEAETNDTILFRSYLEPAILDVTNSSTIDYHKWSFYDQIRVYKTTLNLEGFQMYNITKAEPNLNRLLMFVQKQVRIQGRDLHMKFFHIRTGSGIGAINILFKDFFVDDMSSITERTIEGEVKPILVENPISLIDPTYKEHLKHTLGDTQIDLIQYLQEFGTTTHTLQLNYNKETHELELPRQYELKQLVALTYVVDAKESITKENSWLFLDKAMKEYRLPLPTISETYYYLDPANGNLYISKVISNNESSESKLEQAFVLVLPGFKTRWQEYQNIFISNTRTGSLAATSGSGLMFVGPELRHIEFDTKRTIGGTSLPERVSSRSGIVFPTTDQVMVYNPALARRFYTYADYILWILKDRANGDSKRAKAYDIYMLEACMSLKGDKPEWKIPPSFIQFAFAYYRAWVSQWIKHRIQRGTLISLPAKSIQVSLITTQTEYFANKRRGGFHVFYSIYGLNNKLVDHKSPGDMVFDISEDVILTVKKVDESDYDKRKIYVVLDLATEEERKLRADKNVILIPGGENARKRR</sequence>
<dbReference type="InterPro" id="IPR029044">
    <property type="entry name" value="Nucleotide-diphossugar_trans"/>
</dbReference>
<dbReference type="GO" id="GO:0016757">
    <property type="term" value="F:glycosyltransferase activity"/>
    <property type="evidence" value="ECO:0007669"/>
    <property type="project" value="InterPro"/>
</dbReference>
<name>A0AA34WI89_CHLPE</name>
<dbReference type="Gene3D" id="3.90.550.20">
    <property type="match status" value="1"/>
</dbReference>
<dbReference type="InterPro" id="IPR024772">
    <property type="entry name" value="TcdA/TcdB_N"/>
</dbReference>
<keyword evidence="4" id="KW-0175">Coiled coil</keyword>
<dbReference type="EMBL" id="CP002608">
    <property type="protein sequence ID" value="AEB41873.1"/>
    <property type="molecule type" value="Genomic_DNA"/>
</dbReference>
<evidence type="ECO:0000256" key="2">
    <source>
        <dbReference type="ARBA" id="ARBA00022801"/>
    </source>
</evidence>
<accession>A0AA34WI89</accession>
<feature type="compositionally biased region" description="Polar residues" evidence="5">
    <location>
        <begin position="124"/>
        <end position="136"/>
    </location>
</feature>
<evidence type="ECO:0000259" key="6">
    <source>
        <dbReference type="Pfam" id="PF12918"/>
    </source>
</evidence>
<feature type="region of interest" description="Disordered" evidence="5">
    <location>
        <begin position="291"/>
        <end position="325"/>
    </location>
</feature>
<evidence type="ECO:0000256" key="1">
    <source>
        <dbReference type="ARBA" id="ARBA00022670"/>
    </source>
</evidence>